<keyword evidence="15" id="KW-1185">Reference proteome</keyword>
<evidence type="ECO:0000256" key="5">
    <source>
        <dbReference type="ARBA" id="ARBA00022692"/>
    </source>
</evidence>
<dbReference type="CDD" id="cd03512">
    <property type="entry name" value="Alkane-hydroxylase"/>
    <property type="match status" value="1"/>
</dbReference>
<evidence type="ECO:0000256" key="2">
    <source>
        <dbReference type="ARBA" id="ARBA00010823"/>
    </source>
</evidence>
<sequence>MAVFAVAALMPLGLLAIGIAQGGLWVAGALAYMTVLAAVLDQIKGLFSGAAPEGAEFPAADALLVAVGAGAVLLLPAAVWAVAGTSGLSPLARGAVFLGAGLWLGQVAHPAAHELIHRGNRGLFGLGVAVYGLLGFGHHASAHRLVHHRHVATARDPNSARKGEGFYRFFLRAWGGSFLAGWRAECALRGGGLMPYAGYFGFAMAALALGCGIAGWKGAAVWAALGLHVQVQILLSDYVQHYGLVRAEGRGVPVTLAHSWNAPHWFSSAFMLNAPRHSDHHTHPSRPYPALRLPEEAPLLPWPLPLACTIALVPPLWHRRIGPHLALWRQE</sequence>
<feature type="transmembrane region" description="Helical" evidence="12">
    <location>
        <begin position="62"/>
        <end position="83"/>
    </location>
</feature>
<dbReference type="GO" id="GO:0005886">
    <property type="term" value="C:plasma membrane"/>
    <property type="evidence" value="ECO:0007669"/>
    <property type="project" value="UniProtKB-SubCell"/>
</dbReference>
<feature type="transmembrane region" description="Helical" evidence="12">
    <location>
        <begin position="95"/>
        <end position="112"/>
    </location>
</feature>
<evidence type="ECO:0000313" key="14">
    <source>
        <dbReference type="EMBL" id="MBL4928703.1"/>
    </source>
</evidence>
<dbReference type="InterPro" id="IPR005804">
    <property type="entry name" value="FA_desaturase_dom"/>
</dbReference>
<keyword evidence="3" id="KW-1003">Cell membrane</keyword>
<keyword evidence="11 12" id="KW-0472">Membrane</keyword>
<evidence type="ECO:0000256" key="11">
    <source>
        <dbReference type="ARBA" id="ARBA00023136"/>
    </source>
</evidence>
<reference evidence="14" key="1">
    <citation type="submission" date="2021-01" db="EMBL/GenBank/DDBJ databases">
        <title>Genome seq and assembly of Tabrizicola sp. KVB23.</title>
        <authorList>
            <person name="Chhetri G."/>
        </authorList>
    </citation>
    <scope>NUCLEOTIDE SEQUENCE</scope>
    <source>
        <strain evidence="14">KVB23</strain>
    </source>
</reference>
<comment type="caution">
    <text evidence="14">The sequence shown here is derived from an EMBL/GenBank/DDBJ whole genome shotgun (WGS) entry which is preliminary data.</text>
</comment>
<keyword evidence="10" id="KW-0503">Monooxygenase</keyword>
<evidence type="ECO:0000256" key="8">
    <source>
        <dbReference type="ARBA" id="ARBA00023002"/>
    </source>
</evidence>
<evidence type="ECO:0000313" key="15">
    <source>
        <dbReference type="Proteomes" id="UP000619033"/>
    </source>
</evidence>
<keyword evidence="4" id="KW-0997">Cell inner membrane</keyword>
<dbReference type="InterPro" id="IPR033885">
    <property type="entry name" value="AlkB/XylM"/>
</dbReference>
<evidence type="ECO:0000256" key="9">
    <source>
        <dbReference type="ARBA" id="ARBA00023004"/>
    </source>
</evidence>
<name>A0A8J7MUJ6_9RHOB</name>
<dbReference type="AlphaFoldDB" id="A0A8J7MUJ6"/>
<keyword evidence="9" id="KW-0408">Iron</keyword>
<feature type="transmembrane region" description="Helical" evidence="12">
    <location>
        <begin position="124"/>
        <end position="146"/>
    </location>
</feature>
<evidence type="ECO:0000256" key="1">
    <source>
        <dbReference type="ARBA" id="ARBA00004429"/>
    </source>
</evidence>
<dbReference type="GO" id="GO:0004497">
    <property type="term" value="F:monooxygenase activity"/>
    <property type="evidence" value="ECO:0007669"/>
    <property type="project" value="UniProtKB-KW"/>
</dbReference>
<evidence type="ECO:0000259" key="13">
    <source>
        <dbReference type="Pfam" id="PF00487"/>
    </source>
</evidence>
<dbReference type="PANTHER" id="PTHR38674:SF1">
    <property type="entry name" value="ALKANE 1-MONOOXYGENASE 1"/>
    <property type="match status" value="1"/>
</dbReference>
<comment type="similarity">
    <text evidence="2">Belongs to the fatty acid desaturase type 1 family. AlkB subfamily.</text>
</comment>
<comment type="subcellular location">
    <subcellularLocation>
        <location evidence="1">Cell inner membrane</location>
        <topology evidence="1">Multi-pass membrane protein</topology>
    </subcellularLocation>
</comment>
<dbReference type="GO" id="GO:0046872">
    <property type="term" value="F:metal ion binding"/>
    <property type="evidence" value="ECO:0007669"/>
    <property type="project" value="UniProtKB-KW"/>
</dbReference>
<keyword evidence="6" id="KW-0479">Metal-binding</keyword>
<feature type="transmembrane region" description="Helical" evidence="12">
    <location>
        <begin position="196"/>
        <end position="216"/>
    </location>
</feature>
<keyword evidence="8" id="KW-0560">Oxidoreductase</keyword>
<keyword evidence="7 12" id="KW-1133">Transmembrane helix</keyword>
<dbReference type="EMBL" id="JAESVP010000005">
    <property type="protein sequence ID" value="MBL4928703.1"/>
    <property type="molecule type" value="Genomic_DNA"/>
</dbReference>
<evidence type="ECO:0000256" key="12">
    <source>
        <dbReference type="SAM" id="Phobius"/>
    </source>
</evidence>
<dbReference type="RefSeq" id="WP_202660918.1">
    <property type="nucleotide sequence ID" value="NZ_JAESVP010000005.1"/>
</dbReference>
<organism evidence="14 15">
    <name type="scientific">Fuscibacter oryzae</name>
    <dbReference type="NCBI Taxonomy" id="2803939"/>
    <lineage>
        <taxon>Bacteria</taxon>
        <taxon>Pseudomonadati</taxon>
        <taxon>Pseudomonadota</taxon>
        <taxon>Alphaproteobacteria</taxon>
        <taxon>Rhodobacterales</taxon>
        <taxon>Paracoccaceae</taxon>
        <taxon>Fuscibacter</taxon>
    </lineage>
</organism>
<dbReference type="Pfam" id="PF00487">
    <property type="entry name" value="FA_desaturase"/>
    <property type="match status" value="1"/>
</dbReference>
<feature type="transmembrane region" description="Helical" evidence="12">
    <location>
        <begin position="166"/>
        <end position="184"/>
    </location>
</feature>
<evidence type="ECO:0000256" key="7">
    <source>
        <dbReference type="ARBA" id="ARBA00022989"/>
    </source>
</evidence>
<proteinExistence type="inferred from homology"/>
<gene>
    <name evidence="14" type="ORF">JI744_11365</name>
</gene>
<accession>A0A8J7MUJ6</accession>
<evidence type="ECO:0000256" key="6">
    <source>
        <dbReference type="ARBA" id="ARBA00022723"/>
    </source>
</evidence>
<keyword evidence="5 12" id="KW-0812">Transmembrane</keyword>
<dbReference type="GO" id="GO:0006629">
    <property type="term" value="P:lipid metabolic process"/>
    <property type="evidence" value="ECO:0007669"/>
    <property type="project" value="InterPro"/>
</dbReference>
<evidence type="ECO:0000256" key="3">
    <source>
        <dbReference type="ARBA" id="ARBA00022475"/>
    </source>
</evidence>
<dbReference type="Proteomes" id="UP000619033">
    <property type="component" value="Unassembled WGS sequence"/>
</dbReference>
<dbReference type="PANTHER" id="PTHR38674">
    <property type="entry name" value="ALKANE 1-MONOOXYGENASE 1"/>
    <property type="match status" value="1"/>
</dbReference>
<evidence type="ECO:0000256" key="4">
    <source>
        <dbReference type="ARBA" id="ARBA00022519"/>
    </source>
</evidence>
<protein>
    <submittedName>
        <fullName evidence="14">Alkane 1-monooxygenase</fullName>
    </submittedName>
</protein>
<evidence type="ECO:0000256" key="10">
    <source>
        <dbReference type="ARBA" id="ARBA00023033"/>
    </source>
</evidence>
<feature type="domain" description="Fatty acid desaturase" evidence="13">
    <location>
        <begin position="95"/>
        <end position="292"/>
    </location>
</feature>